<dbReference type="GeneID" id="17290559"/>
<feature type="domain" description="Rho-GAP" evidence="2">
    <location>
        <begin position="188"/>
        <end position="414"/>
    </location>
</feature>
<evidence type="ECO:0000313" key="5">
    <source>
        <dbReference type="Proteomes" id="UP000011087"/>
    </source>
</evidence>
<dbReference type="GO" id="GO:0007165">
    <property type="term" value="P:signal transduction"/>
    <property type="evidence" value="ECO:0007669"/>
    <property type="project" value="InterPro"/>
</dbReference>
<proteinExistence type="predicted"/>
<dbReference type="SUPFAM" id="SSF48350">
    <property type="entry name" value="GTPase activation domain, GAP"/>
    <property type="match status" value="1"/>
</dbReference>
<dbReference type="HOGENOM" id="CLU_662981_0_0_1"/>
<feature type="region of interest" description="Disordered" evidence="1">
    <location>
        <begin position="1"/>
        <end position="51"/>
    </location>
</feature>
<reference evidence="3 5" key="1">
    <citation type="journal article" date="2012" name="Nature">
        <title>Algal genomes reveal evolutionary mosaicism and the fate of nucleomorphs.</title>
        <authorList>
            <consortium name="DOE Joint Genome Institute"/>
            <person name="Curtis B.A."/>
            <person name="Tanifuji G."/>
            <person name="Burki F."/>
            <person name="Gruber A."/>
            <person name="Irimia M."/>
            <person name="Maruyama S."/>
            <person name="Arias M.C."/>
            <person name="Ball S.G."/>
            <person name="Gile G.H."/>
            <person name="Hirakawa Y."/>
            <person name="Hopkins J.F."/>
            <person name="Kuo A."/>
            <person name="Rensing S.A."/>
            <person name="Schmutz J."/>
            <person name="Symeonidi A."/>
            <person name="Elias M."/>
            <person name="Eveleigh R.J."/>
            <person name="Herman E.K."/>
            <person name="Klute M.J."/>
            <person name="Nakayama T."/>
            <person name="Obornik M."/>
            <person name="Reyes-Prieto A."/>
            <person name="Armbrust E.V."/>
            <person name="Aves S.J."/>
            <person name="Beiko R.G."/>
            <person name="Coutinho P."/>
            <person name="Dacks J.B."/>
            <person name="Durnford D.G."/>
            <person name="Fast N.M."/>
            <person name="Green B.R."/>
            <person name="Grisdale C.J."/>
            <person name="Hempel F."/>
            <person name="Henrissat B."/>
            <person name="Hoppner M.P."/>
            <person name="Ishida K."/>
            <person name="Kim E."/>
            <person name="Koreny L."/>
            <person name="Kroth P.G."/>
            <person name="Liu Y."/>
            <person name="Malik S.B."/>
            <person name="Maier U.G."/>
            <person name="McRose D."/>
            <person name="Mock T."/>
            <person name="Neilson J.A."/>
            <person name="Onodera N.T."/>
            <person name="Poole A.M."/>
            <person name="Pritham E.J."/>
            <person name="Richards T.A."/>
            <person name="Rocap G."/>
            <person name="Roy S.W."/>
            <person name="Sarai C."/>
            <person name="Schaack S."/>
            <person name="Shirato S."/>
            <person name="Slamovits C.H."/>
            <person name="Spencer D.F."/>
            <person name="Suzuki S."/>
            <person name="Worden A.Z."/>
            <person name="Zauner S."/>
            <person name="Barry K."/>
            <person name="Bell C."/>
            <person name="Bharti A.K."/>
            <person name="Crow J.A."/>
            <person name="Grimwood J."/>
            <person name="Kramer R."/>
            <person name="Lindquist E."/>
            <person name="Lucas S."/>
            <person name="Salamov A."/>
            <person name="McFadden G.I."/>
            <person name="Lane C.E."/>
            <person name="Keeling P.J."/>
            <person name="Gray M.W."/>
            <person name="Grigoriev I.V."/>
            <person name="Archibald J.M."/>
        </authorList>
    </citation>
    <scope>NUCLEOTIDE SEQUENCE</scope>
    <source>
        <strain evidence="3 5">CCMP2712</strain>
    </source>
</reference>
<evidence type="ECO:0000313" key="3">
    <source>
        <dbReference type="EMBL" id="EKX33830.1"/>
    </source>
</evidence>
<evidence type="ECO:0000259" key="2">
    <source>
        <dbReference type="PROSITE" id="PS50238"/>
    </source>
</evidence>
<protein>
    <recommendedName>
        <fullName evidence="2">Rho-GAP domain-containing protein</fullName>
    </recommendedName>
</protein>
<keyword evidence="5" id="KW-1185">Reference proteome</keyword>
<dbReference type="AlphaFoldDB" id="L1IDE0"/>
<dbReference type="PROSITE" id="PS50238">
    <property type="entry name" value="RHOGAP"/>
    <property type="match status" value="1"/>
</dbReference>
<dbReference type="EMBL" id="JH993128">
    <property type="protein sequence ID" value="EKX33830.1"/>
    <property type="molecule type" value="Genomic_DNA"/>
</dbReference>
<evidence type="ECO:0000313" key="4">
    <source>
        <dbReference type="EnsemblProtists" id="EKX33830"/>
    </source>
</evidence>
<dbReference type="KEGG" id="gtt:GUITHDRAFT_120000"/>
<evidence type="ECO:0000256" key="1">
    <source>
        <dbReference type="SAM" id="MobiDB-lite"/>
    </source>
</evidence>
<dbReference type="Pfam" id="PF00620">
    <property type="entry name" value="RhoGAP"/>
    <property type="match status" value="1"/>
</dbReference>
<reference evidence="4" key="3">
    <citation type="submission" date="2016-03" db="UniProtKB">
        <authorList>
            <consortium name="EnsemblProtists"/>
        </authorList>
    </citation>
    <scope>IDENTIFICATION</scope>
</reference>
<dbReference type="PaxDb" id="55529-EKX33830"/>
<reference evidence="5" key="2">
    <citation type="submission" date="2012-11" db="EMBL/GenBank/DDBJ databases">
        <authorList>
            <person name="Kuo A."/>
            <person name="Curtis B.A."/>
            <person name="Tanifuji G."/>
            <person name="Burki F."/>
            <person name="Gruber A."/>
            <person name="Irimia M."/>
            <person name="Maruyama S."/>
            <person name="Arias M.C."/>
            <person name="Ball S.G."/>
            <person name="Gile G.H."/>
            <person name="Hirakawa Y."/>
            <person name="Hopkins J.F."/>
            <person name="Rensing S.A."/>
            <person name="Schmutz J."/>
            <person name="Symeonidi A."/>
            <person name="Elias M."/>
            <person name="Eveleigh R.J."/>
            <person name="Herman E.K."/>
            <person name="Klute M.J."/>
            <person name="Nakayama T."/>
            <person name="Obornik M."/>
            <person name="Reyes-Prieto A."/>
            <person name="Armbrust E.V."/>
            <person name="Aves S.J."/>
            <person name="Beiko R.G."/>
            <person name="Coutinho P."/>
            <person name="Dacks J.B."/>
            <person name="Durnford D.G."/>
            <person name="Fast N.M."/>
            <person name="Green B.R."/>
            <person name="Grisdale C."/>
            <person name="Hempe F."/>
            <person name="Henrissat B."/>
            <person name="Hoppner M.P."/>
            <person name="Ishida K.-I."/>
            <person name="Kim E."/>
            <person name="Koreny L."/>
            <person name="Kroth P.G."/>
            <person name="Liu Y."/>
            <person name="Malik S.-B."/>
            <person name="Maier U.G."/>
            <person name="McRose D."/>
            <person name="Mock T."/>
            <person name="Neilson J.A."/>
            <person name="Onodera N.T."/>
            <person name="Poole A.M."/>
            <person name="Pritham E.J."/>
            <person name="Richards T.A."/>
            <person name="Rocap G."/>
            <person name="Roy S.W."/>
            <person name="Sarai C."/>
            <person name="Schaack S."/>
            <person name="Shirato S."/>
            <person name="Slamovits C.H."/>
            <person name="Spencer D.F."/>
            <person name="Suzuki S."/>
            <person name="Worden A.Z."/>
            <person name="Zauner S."/>
            <person name="Barry K."/>
            <person name="Bell C."/>
            <person name="Bharti A.K."/>
            <person name="Crow J.A."/>
            <person name="Grimwood J."/>
            <person name="Kramer R."/>
            <person name="Lindquist E."/>
            <person name="Lucas S."/>
            <person name="Salamov A."/>
            <person name="McFadden G.I."/>
            <person name="Lane C.E."/>
            <person name="Keeling P.J."/>
            <person name="Gray M.W."/>
            <person name="Grigoriev I.V."/>
            <person name="Archibald J.M."/>
        </authorList>
    </citation>
    <scope>NUCLEOTIDE SEQUENCE</scope>
    <source>
        <strain evidence="5">CCMP2712</strain>
    </source>
</reference>
<dbReference type="RefSeq" id="XP_005820810.1">
    <property type="nucleotide sequence ID" value="XM_005820753.1"/>
</dbReference>
<dbReference type="InterPro" id="IPR008936">
    <property type="entry name" value="Rho_GTPase_activation_prot"/>
</dbReference>
<name>L1IDE0_GUITC</name>
<dbReference type="EnsemblProtists" id="EKX33830">
    <property type="protein sequence ID" value="EKX33830"/>
    <property type="gene ID" value="GUITHDRAFT_120000"/>
</dbReference>
<accession>L1IDE0</accession>
<dbReference type="Proteomes" id="UP000011087">
    <property type="component" value="Unassembled WGS sequence"/>
</dbReference>
<dbReference type="InterPro" id="IPR000198">
    <property type="entry name" value="RhoGAP_dom"/>
</dbReference>
<dbReference type="SMART" id="SM00324">
    <property type="entry name" value="RhoGAP"/>
    <property type="match status" value="1"/>
</dbReference>
<dbReference type="Gene3D" id="1.10.555.10">
    <property type="entry name" value="Rho GTPase activation protein"/>
    <property type="match status" value="1"/>
</dbReference>
<feature type="compositionally biased region" description="Basic and acidic residues" evidence="1">
    <location>
        <begin position="9"/>
        <end position="44"/>
    </location>
</feature>
<sequence length="415" mass="45675">MAEQGENGGGREEEKEEGEEKHGGSRDQDKTEEQAGGGEEKKEEEPDDALLEQLLAEEAAAQQGDGGEAKEQGRANAAIAGALNQGRQIGAAIGNFWSNMAAERRAMAEKLEVPTVRTRLLKEIGDFGQAAKQSSVHFYKMLQHPIASFGVALQVVVRREMEVIASCGGLREERSPIVLENILAELASSLDLPGERHGSGLPGHQHSHPPLVLHLADGMGAKKKASDLDMLIAPSNGYQDIREQIEVSKQLLDDAPAAKIPSDNILVHFALLKEYLFLLPQPLFPYNVSAAILEEYRKFCAQGSKEEEEGERVFPIQTFYVIVETMPKSHYVTARRLLRYLSKIAFLPVKEQSEAGEAAEQVKARAQQRVRWWLAVSLGPCMLRSSDDVLTVTMEAPVCCSIVNEFLLHAEDLFP</sequence>
<organism evidence="3">
    <name type="scientific">Guillardia theta (strain CCMP2712)</name>
    <name type="common">Cryptophyte</name>
    <dbReference type="NCBI Taxonomy" id="905079"/>
    <lineage>
        <taxon>Eukaryota</taxon>
        <taxon>Cryptophyceae</taxon>
        <taxon>Pyrenomonadales</taxon>
        <taxon>Geminigeraceae</taxon>
        <taxon>Guillardia</taxon>
    </lineage>
</organism>
<gene>
    <name evidence="3" type="ORF">GUITHDRAFT_120000</name>
</gene>